<reference evidence="1" key="1">
    <citation type="journal article" date="2014" name="Front. Microbiol.">
        <title>High frequency of phylogenetically diverse reductive dehalogenase-homologous genes in deep subseafloor sedimentary metagenomes.</title>
        <authorList>
            <person name="Kawai M."/>
            <person name="Futagami T."/>
            <person name="Toyoda A."/>
            <person name="Takaki Y."/>
            <person name="Nishi S."/>
            <person name="Hori S."/>
            <person name="Arai W."/>
            <person name="Tsubouchi T."/>
            <person name="Morono Y."/>
            <person name="Uchiyama I."/>
            <person name="Ito T."/>
            <person name="Fujiyama A."/>
            <person name="Inagaki F."/>
            <person name="Takami H."/>
        </authorList>
    </citation>
    <scope>NUCLEOTIDE SEQUENCE</scope>
    <source>
        <strain evidence="1">Expedition CK06-06</strain>
    </source>
</reference>
<name>X0Z7L1_9ZZZZ</name>
<organism evidence="1">
    <name type="scientific">marine sediment metagenome</name>
    <dbReference type="NCBI Taxonomy" id="412755"/>
    <lineage>
        <taxon>unclassified sequences</taxon>
        <taxon>metagenomes</taxon>
        <taxon>ecological metagenomes</taxon>
    </lineage>
</organism>
<evidence type="ECO:0000313" key="1">
    <source>
        <dbReference type="EMBL" id="GAG65034.1"/>
    </source>
</evidence>
<protein>
    <submittedName>
        <fullName evidence="1">Uncharacterized protein</fullName>
    </submittedName>
</protein>
<dbReference type="AlphaFoldDB" id="X0Z7L1"/>
<sequence length="101" mass="10768">GGGRVYPYVKRTGATVTWYMHFRIYGTTSAPTTSLANLGITGVTWVTGQAVTLSTLEATPNAAKASKTVSTTAIQGIFTSVNSWWFFGGNIDLTAKPTFVE</sequence>
<proteinExistence type="predicted"/>
<gene>
    <name evidence="1" type="ORF">S01H4_10470</name>
</gene>
<comment type="caution">
    <text evidence="1">The sequence shown here is derived from an EMBL/GenBank/DDBJ whole genome shotgun (WGS) entry which is preliminary data.</text>
</comment>
<accession>X0Z7L1</accession>
<feature type="non-terminal residue" evidence="1">
    <location>
        <position position="1"/>
    </location>
</feature>
<dbReference type="EMBL" id="BART01004015">
    <property type="protein sequence ID" value="GAG65034.1"/>
    <property type="molecule type" value="Genomic_DNA"/>
</dbReference>